<keyword evidence="9" id="KW-0807">Transducer</keyword>
<organism evidence="12 13">
    <name type="scientific">Latimeria chalumnae</name>
    <name type="common">Coelacanth</name>
    <dbReference type="NCBI Taxonomy" id="7897"/>
    <lineage>
        <taxon>Eukaryota</taxon>
        <taxon>Metazoa</taxon>
        <taxon>Chordata</taxon>
        <taxon>Craniata</taxon>
        <taxon>Vertebrata</taxon>
        <taxon>Euteleostomi</taxon>
        <taxon>Coelacanthiformes</taxon>
        <taxon>Coelacanthidae</taxon>
        <taxon>Latimeria</taxon>
    </lineage>
</organism>
<dbReference type="PANTHER" id="PTHR10489:SF948">
    <property type="entry name" value="C-C CHEMOKINE RECEPTOR TYPE 3"/>
    <property type="match status" value="1"/>
</dbReference>
<keyword evidence="5" id="KW-0297">G-protein coupled receptor</keyword>
<evidence type="ECO:0000256" key="7">
    <source>
        <dbReference type="ARBA" id="ARBA00023157"/>
    </source>
</evidence>
<evidence type="ECO:0000256" key="10">
    <source>
        <dbReference type="SAM" id="Phobius"/>
    </source>
</evidence>
<reference evidence="13" key="1">
    <citation type="submission" date="2011-08" db="EMBL/GenBank/DDBJ databases">
        <title>The draft genome of Latimeria chalumnae.</title>
        <authorList>
            <person name="Di Palma F."/>
            <person name="Alfoldi J."/>
            <person name="Johnson J."/>
            <person name="Berlin A."/>
            <person name="Gnerre S."/>
            <person name="Jaffe D."/>
            <person name="MacCallum I."/>
            <person name="Young S."/>
            <person name="Walker B.J."/>
            <person name="Lander E."/>
            <person name="Lindblad-Toh K."/>
        </authorList>
    </citation>
    <scope>NUCLEOTIDE SEQUENCE [LARGE SCALE GENOMIC DNA]</scope>
    <source>
        <strain evidence="13">Wild caught</strain>
    </source>
</reference>
<evidence type="ECO:0000313" key="13">
    <source>
        <dbReference type="Proteomes" id="UP000008672"/>
    </source>
</evidence>
<evidence type="ECO:0000256" key="5">
    <source>
        <dbReference type="ARBA" id="ARBA00023040"/>
    </source>
</evidence>
<dbReference type="InterPro" id="IPR017452">
    <property type="entry name" value="GPCR_Rhodpsn_7TM"/>
</dbReference>
<evidence type="ECO:0000256" key="2">
    <source>
        <dbReference type="ARBA" id="ARBA00022475"/>
    </source>
</evidence>
<name>H3AUD9_LATCH</name>
<dbReference type="GO" id="GO:0006955">
    <property type="term" value="P:immune response"/>
    <property type="evidence" value="ECO:0007669"/>
    <property type="project" value="TreeGrafter"/>
</dbReference>
<evidence type="ECO:0000256" key="3">
    <source>
        <dbReference type="ARBA" id="ARBA00022692"/>
    </source>
</evidence>
<evidence type="ECO:0000256" key="9">
    <source>
        <dbReference type="ARBA" id="ARBA00023224"/>
    </source>
</evidence>
<evidence type="ECO:0000256" key="1">
    <source>
        <dbReference type="ARBA" id="ARBA00004651"/>
    </source>
</evidence>
<dbReference type="SUPFAM" id="SSF81321">
    <property type="entry name" value="Family A G protein-coupled receptor-like"/>
    <property type="match status" value="1"/>
</dbReference>
<dbReference type="PRINTS" id="PR00657">
    <property type="entry name" value="CCCHEMOKINER"/>
</dbReference>
<evidence type="ECO:0000259" key="11">
    <source>
        <dbReference type="PROSITE" id="PS50262"/>
    </source>
</evidence>
<comment type="subcellular location">
    <subcellularLocation>
        <location evidence="1">Cell membrane</location>
        <topology evidence="1">Multi-pass membrane protein</topology>
    </subcellularLocation>
</comment>
<dbReference type="GO" id="GO:0060326">
    <property type="term" value="P:cell chemotaxis"/>
    <property type="evidence" value="ECO:0007669"/>
    <property type="project" value="TreeGrafter"/>
</dbReference>
<evidence type="ECO:0000256" key="6">
    <source>
        <dbReference type="ARBA" id="ARBA00023136"/>
    </source>
</evidence>
<dbReference type="OMA" id="IYCYIRI"/>
<dbReference type="InParanoid" id="H3AUD9"/>
<dbReference type="Proteomes" id="UP000008672">
    <property type="component" value="Unassembled WGS sequence"/>
</dbReference>
<dbReference type="Ensembl" id="ENSLACT00000013356.1">
    <property type="protein sequence ID" value="ENSLACP00000013260.1"/>
    <property type="gene ID" value="ENSLACG00000011673.1"/>
</dbReference>
<dbReference type="GO" id="GO:0016493">
    <property type="term" value="F:C-C chemokine receptor activity"/>
    <property type="evidence" value="ECO:0007669"/>
    <property type="project" value="TreeGrafter"/>
</dbReference>
<evidence type="ECO:0000256" key="8">
    <source>
        <dbReference type="ARBA" id="ARBA00023170"/>
    </source>
</evidence>
<feature type="transmembrane region" description="Helical" evidence="10">
    <location>
        <begin position="71"/>
        <end position="94"/>
    </location>
</feature>
<keyword evidence="7" id="KW-1015">Disulfide bond</keyword>
<reference evidence="12" key="3">
    <citation type="submission" date="2025-09" db="UniProtKB">
        <authorList>
            <consortium name="Ensembl"/>
        </authorList>
    </citation>
    <scope>IDENTIFICATION</scope>
</reference>
<dbReference type="InterPro" id="IPR000276">
    <property type="entry name" value="GPCR_Rhodpsn"/>
</dbReference>
<dbReference type="eggNOG" id="KOG3656">
    <property type="taxonomic scope" value="Eukaryota"/>
</dbReference>
<dbReference type="GO" id="GO:0007204">
    <property type="term" value="P:positive regulation of cytosolic calcium ion concentration"/>
    <property type="evidence" value="ECO:0007669"/>
    <property type="project" value="TreeGrafter"/>
</dbReference>
<dbReference type="EMBL" id="AFYH01147598">
    <property type="status" value="NOT_ANNOTATED_CDS"/>
    <property type="molecule type" value="Genomic_DNA"/>
</dbReference>
<dbReference type="GO" id="GO:0019957">
    <property type="term" value="F:C-C chemokine binding"/>
    <property type="evidence" value="ECO:0007669"/>
    <property type="project" value="TreeGrafter"/>
</dbReference>
<protein>
    <recommendedName>
        <fullName evidence="11">G-protein coupled receptors family 1 profile domain-containing protein</fullName>
    </recommendedName>
</protein>
<evidence type="ECO:0000313" key="12">
    <source>
        <dbReference type="Ensembl" id="ENSLACP00000013260.1"/>
    </source>
</evidence>
<feature type="transmembrane region" description="Helical" evidence="10">
    <location>
        <begin position="38"/>
        <end position="59"/>
    </location>
</feature>
<feature type="domain" description="G-protein coupled receptors family 1 profile" evidence="11">
    <location>
        <begin position="50"/>
        <end position="296"/>
    </location>
</feature>
<feature type="transmembrane region" description="Helical" evidence="10">
    <location>
        <begin position="236"/>
        <end position="256"/>
    </location>
</feature>
<keyword evidence="8" id="KW-0675">Receptor</keyword>
<dbReference type="InterPro" id="IPR050119">
    <property type="entry name" value="CCR1-9-like"/>
</dbReference>
<dbReference type="FunFam" id="1.20.1070.10:FF:000130">
    <property type="entry name" value="Chemokine (C-C motif) receptor 2"/>
    <property type="match status" value="1"/>
</dbReference>
<dbReference type="AlphaFoldDB" id="H3AUD9"/>
<dbReference type="GO" id="GO:0019722">
    <property type="term" value="P:calcium-mediated signaling"/>
    <property type="evidence" value="ECO:0007669"/>
    <property type="project" value="TreeGrafter"/>
</dbReference>
<keyword evidence="4 10" id="KW-1133">Transmembrane helix</keyword>
<keyword evidence="6 10" id="KW-0472">Membrane</keyword>
<accession>H3AUD9</accession>
<keyword evidence="3 10" id="KW-0812">Transmembrane</keyword>
<evidence type="ECO:0000256" key="4">
    <source>
        <dbReference type="ARBA" id="ARBA00022989"/>
    </source>
</evidence>
<keyword evidence="2" id="KW-1003">Cell membrane</keyword>
<dbReference type="PANTHER" id="PTHR10489">
    <property type="entry name" value="CELL ADHESION MOLECULE"/>
    <property type="match status" value="1"/>
</dbReference>
<dbReference type="GeneTree" id="ENSGT01110000267168"/>
<gene>
    <name evidence="12" type="primary">LOC102361282</name>
</gene>
<dbReference type="HOGENOM" id="CLU_009579_8_3_1"/>
<dbReference type="PROSITE" id="PS50262">
    <property type="entry name" value="G_PROTEIN_RECEP_F1_2"/>
    <property type="match status" value="1"/>
</dbReference>
<dbReference type="STRING" id="7897.ENSLACP00000013260"/>
<feature type="transmembrane region" description="Helical" evidence="10">
    <location>
        <begin position="106"/>
        <end position="127"/>
    </location>
</feature>
<dbReference type="Gene3D" id="1.20.1070.10">
    <property type="entry name" value="Rhodopsin 7-helix transmembrane proteins"/>
    <property type="match status" value="1"/>
</dbReference>
<reference evidence="12" key="2">
    <citation type="submission" date="2025-08" db="UniProtKB">
        <authorList>
            <consortium name="Ensembl"/>
        </authorList>
    </citation>
    <scope>IDENTIFICATION</scope>
</reference>
<sequence length="312" mass="36380">MQATASYLSSTEFWDDEDLIFLCEKQDIRDFQVNFVPVFYYLAFTLSVLGNGLILVILVKYEKLKTVTNIFILNLVISDLLFTFSLPFWAFYLSSEWIFKNIMCKMINAIFFIGFYSSIMFLTVMTIEQYLMIVQHFSVTITRKPPYAALTCMIVWIVSVLVTIPEFIFSGIKDSEQGLLCDKDVKTHVWNLIASFQQIVLFFLVPLAIVSYCYIRIIQTLFKHQVRRKDKVLKQVFIIVVVFFLCWTPYNVVVFLDTLNYSQASSSQKCDSALDFVRNISENIAYFHCCMNSLCFTFVGTKFRQHLSNLLK</sequence>
<feature type="transmembrane region" description="Helical" evidence="10">
    <location>
        <begin position="189"/>
        <end position="215"/>
    </location>
</feature>
<feature type="transmembrane region" description="Helical" evidence="10">
    <location>
        <begin position="147"/>
        <end position="169"/>
    </location>
</feature>
<keyword evidence="13" id="KW-1185">Reference proteome</keyword>
<dbReference type="InterPro" id="IPR000355">
    <property type="entry name" value="Chemokine_rcpt"/>
</dbReference>
<dbReference type="PRINTS" id="PR00237">
    <property type="entry name" value="GPCRRHODOPSN"/>
</dbReference>
<dbReference type="GO" id="GO:0009897">
    <property type="term" value="C:external side of plasma membrane"/>
    <property type="evidence" value="ECO:0007669"/>
    <property type="project" value="TreeGrafter"/>
</dbReference>
<dbReference type="Pfam" id="PF00001">
    <property type="entry name" value="7tm_1"/>
    <property type="match status" value="1"/>
</dbReference>
<proteinExistence type="predicted"/>